<dbReference type="EMBL" id="QPFP01000005">
    <property type="protein sequence ID" value="TEB36792.1"/>
    <property type="molecule type" value="Genomic_DNA"/>
</dbReference>
<sequence length="58" mass="6426">MFACDGTSEYTLQFPRRDITHSGPLQCVELELSGAHNKAPMMISRTQHIRAQPPGSVN</sequence>
<organism evidence="1 2">
    <name type="scientific">Coprinellus micaceus</name>
    <name type="common">Glistening ink-cap mushroom</name>
    <name type="synonym">Coprinus micaceus</name>
    <dbReference type="NCBI Taxonomy" id="71717"/>
    <lineage>
        <taxon>Eukaryota</taxon>
        <taxon>Fungi</taxon>
        <taxon>Dikarya</taxon>
        <taxon>Basidiomycota</taxon>
        <taxon>Agaricomycotina</taxon>
        <taxon>Agaricomycetes</taxon>
        <taxon>Agaricomycetidae</taxon>
        <taxon>Agaricales</taxon>
        <taxon>Agaricineae</taxon>
        <taxon>Psathyrellaceae</taxon>
        <taxon>Coprinellus</taxon>
    </lineage>
</organism>
<gene>
    <name evidence="1" type="ORF">FA13DRAFT_1787142</name>
</gene>
<name>A0A4Y7TT63_COPMI</name>
<evidence type="ECO:0000313" key="1">
    <source>
        <dbReference type="EMBL" id="TEB36792.1"/>
    </source>
</evidence>
<dbReference type="Proteomes" id="UP000298030">
    <property type="component" value="Unassembled WGS sequence"/>
</dbReference>
<accession>A0A4Y7TT63</accession>
<keyword evidence="2" id="KW-1185">Reference proteome</keyword>
<dbReference type="AlphaFoldDB" id="A0A4Y7TT63"/>
<evidence type="ECO:0000313" key="2">
    <source>
        <dbReference type="Proteomes" id="UP000298030"/>
    </source>
</evidence>
<reference evidence="1 2" key="1">
    <citation type="journal article" date="2019" name="Nat. Ecol. Evol.">
        <title>Megaphylogeny resolves global patterns of mushroom evolution.</title>
        <authorList>
            <person name="Varga T."/>
            <person name="Krizsan K."/>
            <person name="Foldi C."/>
            <person name="Dima B."/>
            <person name="Sanchez-Garcia M."/>
            <person name="Sanchez-Ramirez S."/>
            <person name="Szollosi G.J."/>
            <person name="Szarkandi J.G."/>
            <person name="Papp V."/>
            <person name="Albert L."/>
            <person name="Andreopoulos W."/>
            <person name="Angelini C."/>
            <person name="Antonin V."/>
            <person name="Barry K.W."/>
            <person name="Bougher N.L."/>
            <person name="Buchanan P."/>
            <person name="Buyck B."/>
            <person name="Bense V."/>
            <person name="Catcheside P."/>
            <person name="Chovatia M."/>
            <person name="Cooper J."/>
            <person name="Damon W."/>
            <person name="Desjardin D."/>
            <person name="Finy P."/>
            <person name="Geml J."/>
            <person name="Haridas S."/>
            <person name="Hughes K."/>
            <person name="Justo A."/>
            <person name="Karasinski D."/>
            <person name="Kautmanova I."/>
            <person name="Kiss B."/>
            <person name="Kocsube S."/>
            <person name="Kotiranta H."/>
            <person name="LaButti K.M."/>
            <person name="Lechner B.E."/>
            <person name="Liimatainen K."/>
            <person name="Lipzen A."/>
            <person name="Lukacs Z."/>
            <person name="Mihaltcheva S."/>
            <person name="Morgado L.N."/>
            <person name="Niskanen T."/>
            <person name="Noordeloos M.E."/>
            <person name="Ohm R.A."/>
            <person name="Ortiz-Santana B."/>
            <person name="Ovrebo C."/>
            <person name="Racz N."/>
            <person name="Riley R."/>
            <person name="Savchenko A."/>
            <person name="Shiryaev A."/>
            <person name="Soop K."/>
            <person name="Spirin V."/>
            <person name="Szebenyi C."/>
            <person name="Tomsovsky M."/>
            <person name="Tulloss R.E."/>
            <person name="Uehling J."/>
            <person name="Grigoriev I.V."/>
            <person name="Vagvolgyi C."/>
            <person name="Papp T."/>
            <person name="Martin F.M."/>
            <person name="Miettinen O."/>
            <person name="Hibbett D.S."/>
            <person name="Nagy L.G."/>
        </authorList>
    </citation>
    <scope>NUCLEOTIDE SEQUENCE [LARGE SCALE GENOMIC DNA]</scope>
    <source>
        <strain evidence="1 2">FP101781</strain>
    </source>
</reference>
<comment type="caution">
    <text evidence="1">The sequence shown here is derived from an EMBL/GenBank/DDBJ whole genome shotgun (WGS) entry which is preliminary data.</text>
</comment>
<protein>
    <submittedName>
        <fullName evidence="1">Uncharacterized protein</fullName>
    </submittedName>
</protein>
<proteinExistence type="predicted"/>